<name>A0A6J4QH58_9PSEU</name>
<feature type="compositionally biased region" description="Basic and acidic residues" evidence="1">
    <location>
        <begin position="218"/>
        <end position="242"/>
    </location>
</feature>
<feature type="compositionally biased region" description="Basic and acidic residues" evidence="1">
    <location>
        <begin position="34"/>
        <end position="43"/>
    </location>
</feature>
<accession>A0A6J4QH58</accession>
<feature type="non-terminal residue" evidence="2">
    <location>
        <position position="271"/>
    </location>
</feature>
<feature type="compositionally biased region" description="Basic and acidic residues" evidence="1">
    <location>
        <begin position="254"/>
        <end position="271"/>
    </location>
</feature>
<feature type="compositionally biased region" description="Low complexity" evidence="1">
    <location>
        <begin position="55"/>
        <end position="79"/>
    </location>
</feature>
<feature type="compositionally biased region" description="Basic and acidic residues" evidence="1">
    <location>
        <begin position="1"/>
        <end position="11"/>
    </location>
</feature>
<evidence type="ECO:0000256" key="1">
    <source>
        <dbReference type="SAM" id="MobiDB-lite"/>
    </source>
</evidence>
<organism evidence="2">
    <name type="scientific">uncultured Pseudonocardia sp</name>
    <dbReference type="NCBI Taxonomy" id="211455"/>
    <lineage>
        <taxon>Bacteria</taxon>
        <taxon>Bacillati</taxon>
        <taxon>Actinomycetota</taxon>
        <taxon>Actinomycetes</taxon>
        <taxon>Pseudonocardiales</taxon>
        <taxon>Pseudonocardiaceae</taxon>
        <taxon>Pseudonocardia</taxon>
        <taxon>environmental samples</taxon>
    </lineage>
</organism>
<reference evidence="2" key="1">
    <citation type="submission" date="2020-02" db="EMBL/GenBank/DDBJ databases">
        <authorList>
            <person name="Meier V. D."/>
        </authorList>
    </citation>
    <scope>NUCLEOTIDE SEQUENCE</scope>
    <source>
        <strain evidence="2">AVDCRST_MAG66</strain>
    </source>
</reference>
<feature type="region of interest" description="Disordered" evidence="1">
    <location>
        <begin position="1"/>
        <end position="271"/>
    </location>
</feature>
<keyword evidence="2" id="KW-0808">Transferase</keyword>
<feature type="compositionally biased region" description="Basic and acidic residues" evidence="1">
    <location>
        <begin position="98"/>
        <end position="109"/>
    </location>
</feature>
<feature type="non-terminal residue" evidence="2">
    <location>
        <position position="1"/>
    </location>
</feature>
<evidence type="ECO:0000313" key="2">
    <source>
        <dbReference type="EMBL" id="CAA9444619.1"/>
    </source>
</evidence>
<dbReference type="EC" id="2.7.7.33" evidence="2"/>
<feature type="compositionally biased region" description="Basic residues" evidence="1">
    <location>
        <begin position="84"/>
        <end position="97"/>
    </location>
</feature>
<dbReference type="AlphaFoldDB" id="A0A6J4QH58"/>
<keyword evidence="2" id="KW-0548">Nucleotidyltransferase</keyword>
<proteinExistence type="predicted"/>
<dbReference type="GO" id="GO:0047343">
    <property type="term" value="F:glucose-1-phosphate cytidylyltransferase activity"/>
    <property type="evidence" value="ECO:0007669"/>
    <property type="project" value="UniProtKB-EC"/>
</dbReference>
<feature type="compositionally biased region" description="Basic residues" evidence="1">
    <location>
        <begin position="110"/>
        <end position="161"/>
    </location>
</feature>
<protein>
    <submittedName>
        <fullName evidence="2">Glucose-1-phosphate cytidylyltransferase</fullName>
        <ecNumber evidence="2">2.7.7.33</ecNumber>
    </submittedName>
</protein>
<gene>
    <name evidence="2" type="ORF">AVDCRST_MAG66-4271</name>
</gene>
<dbReference type="EMBL" id="CADCUS010000582">
    <property type="protein sequence ID" value="CAA9444619.1"/>
    <property type="molecule type" value="Genomic_DNA"/>
</dbReference>
<sequence length="271" mass="31304">GPQHPRRDPVRRPGHPHPRGERAPAQGHGRHRRAADPVAHHEALQPLRVPPLHPLPGLQGLGDQAVLPRLPRPHLGLHPEAVRRRPRAPLHRRHRRRGLGDHLRRDRPGGRHRRPAAAHPRLRRHPAVPHDLRRRRVGRRHRQPRARPPRGRPRRHRHRRAPHVEVRRDAGRRRRRRGVQREAHAGHGLGQRRVLRVRPVVPRRLPRRRRGPVPRGRAAAEARPRPAAHREQARGLLGRDGHLQGLPGPQRDVAQGRRPLEAVEGRRPHLV</sequence>